<evidence type="ECO:0000256" key="1">
    <source>
        <dbReference type="SAM" id="Phobius"/>
    </source>
</evidence>
<accession>A0A1N7GX32</accession>
<organism evidence="2 3">
    <name type="scientific">Natronorubrum thiooxidans</name>
    <dbReference type="NCBI Taxonomy" id="308853"/>
    <lineage>
        <taxon>Archaea</taxon>
        <taxon>Methanobacteriati</taxon>
        <taxon>Methanobacteriota</taxon>
        <taxon>Stenosarchaea group</taxon>
        <taxon>Halobacteria</taxon>
        <taxon>Halobacteriales</taxon>
        <taxon>Natrialbaceae</taxon>
        <taxon>Natronorubrum</taxon>
    </lineage>
</organism>
<feature type="transmembrane region" description="Helical" evidence="1">
    <location>
        <begin position="21"/>
        <end position="42"/>
    </location>
</feature>
<protein>
    <submittedName>
        <fullName evidence="2">Uncharacterized protein</fullName>
    </submittedName>
</protein>
<evidence type="ECO:0000313" key="3">
    <source>
        <dbReference type="Proteomes" id="UP000185936"/>
    </source>
</evidence>
<dbReference type="Proteomes" id="UP000185936">
    <property type="component" value="Unassembled WGS sequence"/>
</dbReference>
<dbReference type="EMBL" id="FTNR01000017">
    <property type="protein sequence ID" value="SIS17134.1"/>
    <property type="molecule type" value="Genomic_DNA"/>
</dbReference>
<evidence type="ECO:0000313" key="2">
    <source>
        <dbReference type="EMBL" id="SIS17134.1"/>
    </source>
</evidence>
<keyword evidence="1" id="KW-1133">Transmembrane helix</keyword>
<dbReference type="AlphaFoldDB" id="A0A1N7GX32"/>
<proteinExistence type="predicted"/>
<feature type="transmembrane region" description="Helical" evidence="1">
    <location>
        <begin position="62"/>
        <end position="86"/>
    </location>
</feature>
<dbReference type="RefSeq" id="WP_216819678.1">
    <property type="nucleotide sequence ID" value="NZ_FTNR01000017.1"/>
</dbReference>
<keyword evidence="1" id="KW-0472">Membrane</keyword>
<reference evidence="3" key="1">
    <citation type="submission" date="2017-01" db="EMBL/GenBank/DDBJ databases">
        <authorList>
            <person name="Varghese N."/>
            <person name="Submissions S."/>
        </authorList>
    </citation>
    <scope>NUCLEOTIDE SEQUENCE [LARGE SCALE GENOMIC DNA]</scope>
    <source>
        <strain evidence="3">type strain: HArc-</strain>
    </source>
</reference>
<name>A0A1N7GX32_9EURY</name>
<dbReference type="OrthoDB" id="163918at2157"/>
<keyword evidence="1" id="KW-0812">Transmembrane</keyword>
<gene>
    <name evidence="2" type="ORF">SAMN05421752_11710</name>
</gene>
<keyword evidence="3" id="KW-1185">Reference proteome</keyword>
<sequence length="90" mass="9540">MKNDMSVKTETKAVSGSARRVVGVVLGSFSVILLLSAVAYSVTANVVNWVTVDYLAYPVHEVAPFVVISGAILTIPIIIPTVLVSVKILQ</sequence>